<name>A0A3E2U476_9FIRM</name>
<protein>
    <recommendedName>
        <fullName evidence="3">BppU N-terminal domain-containing protein</fullName>
    </recommendedName>
</protein>
<accession>A0A3E2U476</accession>
<dbReference type="AlphaFoldDB" id="A0A3E2U476"/>
<reference evidence="1 2" key="1">
    <citation type="submission" date="2018-08" db="EMBL/GenBank/DDBJ databases">
        <title>A genome reference for cultivated species of the human gut microbiota.</title>
        <authorList>
            <person name="Zou Y."/>
            <person name="Xue W."/>
            <person name="Luo G."/>
        </authorList>
    </citation>
    <scope>NUCLEOTIDE SEQUENCE [LARGE SCALE GENOMIC DNA]</scope>
    <source>
        <strain evidence="1 2">AF32-8AC</strain>
    </source>
</reference>
<evidence type="ECO:0008006" key="3">
    <source>
        <dbReference type="Google" id="ProtNLM"/>
    </source>
</evidence>
<evidence type="ECO:0000313" key="2">
    <source>
        <dbReference type="Proteomes" id="UP000260991"/>
    </source>
</evidence>
<proteinExistence type="predicted"/>
<dbReference type="EMBL" id="QVER01000010">
    <property type="protein sequence ID" value="RGB91023.1"/>
    <property type="molecule type" value="Genomic_DNA"/>
</dbReference>
<sequence>MIERNISLASTGSARTSGCDNQLRLGYSRNRGIYRLNIAQTGEWEGMTIRALWHTERGMLFSSLVEDGKIEVPAIVTSTPGCGRLVFEGSDGTRTLTSADIKYSVAMNSGTMGDIPEPPVPAWQQLVALVEQAKDEAWQAGKDARQSAAKANEAYENTIGAKDSAVTEIRKAETDALNNVEASAGPAASAAADAAAAGAKEKTEKAIQEVKDSAVKEVKDAAAGAAARAAKSATDAASSAAEAKKTAQDIQGYYDGVQDLVTDTLRDYTGGYYRSYDLTIPAAGWKEMTKSVGRYWYSCDVAIEGCDSSYVPMGTLTLDTAGEVEKANLATVLQTVEGGVRFYAAIPPKVNIRAFVTLFAKGTASMQQASAEEVQRMLDEIFNG</sequence>
<gene>
    <name evidence="1" type="ORF">DWZ46_09595</name>
</gene>
<dbReference type="RefSeq" id="WP_158403375.1">
    <property type="nucleotide sequence ID" value="NZ_QVER01000010.1"/>
</dbReference>
<dbReference type="Proteomes" id="UP000260991">
    <property type="component" value="Unassembled WGS sequence"/>
</dbReference>
<organism evidence="1 2">
    <name type="scientific">Faecalibacterium prausnitzii</name>
    <dbReference type="NCBI Taxonomy" id="853"/>
    <lineage>
        <taxon>Bacteria</taxon>
        <taxon>Bacillati</taxon>
        <taxon>Bacillota</taxon>
        <taxon>Clostridia</taxon>
        <taxon>Eubacteriales</taxon>
        <taxon>Oscillospiraceae</taxon>
        <taxon>Faecalibacterium</taxon>
    </lineage>
</organism>
<evidence type="ECO:0000313" key="1">
    <source>
        <dbReference type="EMBL" id="RGB91023.1"/>
    </source>
</evidence>
<comment type="caution">
    <text evidence="1">The sequence shown here is derived from an EMBL/GenBank/DDBJ whole genome shotgun (WGS) entry which is preliminary data.</text>
</comment>